<feature type="compositionally biased region" description="Pro residues" evidence="8">
    <location>
        <begin position="429"/>
        <end position="469"/>
    </location>
</feature>
<dbReference type="InterPro" id="IPR013783">
    <property type="entry name" value="Ig-like_fold"/>
</dbReference>
<protein>
    <recommendedName>
        <fullName evidence="9">Ig-like domain-containing protein</fullName>
    </recommendedName>
</protein>
<evidence type="ECO:0000256" key="3">
    <source>
        <dbReference type="ARBA" id="ARBA00022692"/>
    </source>
</evidence>
<dbReference type="AlphaFoldDB" id="A0A2W1BMB7"/>
<reference evidence="10 11" key="1">
    <citation type="journal article" date="2017" name="BMC Biol.">
        <title>Genomic innovations, transcriptional plasticity and gene loss underlying the evolution and divergence of two highly polyphagous and invasive Helicoverpa pest species.</title>
        <authorList>
            <person name="Pearce S.L."/>
            <person name="Clarke D.F."/>
            <person name="East P.D."/>
            <person name="Elfekih S."/>
            <person name="Gordon K.H."/>
            <person name="Jermiin L.S."/>
            <person name="McGaughran A."/>
            <person name="Oakeshott J.G."/>
            <person name="Papanikolaou A."/>
            <person name="Perera O.P."/>
            <person name="Rane R.V."/>
            <person name="Richards S."/>
            <person name="Tay W.T."/>
            <person name="Walsh T.K."/>
            <person name="Anderson A."/>
            <person name="Anderson C.J."/>
            <person name="Asgari S."/>
            <person name="Board P.G."/>
            <person name="Bretschneider A."/>
            <person name="Campbell P.M."/>
            <person name="Chertemps T."/>
            <person name="Christeller J.T."/>
            <person name="Coppin C.W."/>
            <person name="Downes S.J."/>
            <person name="Duan G."/>
            <person name="Farnsworth C.A."/>
            <person name="Good R.T."/>
            <person name="Han L.B."/>
            <person name="Han Y.C."/>
            <person name="Hatje K."/>
            <person name="Horne I."/>
            <person name="Huang Y.P."/>
            <person name="Hughes D.S."/>
            <person name="Jacquin-Joly E."/>
            <person name="James W."/>
            <person name="Jhangiani S."/>
            <person name="Kollmar M."/>
            <person name="Kuwar S.S."/>
            <person name="Li S."/>
            <person name="Liu N.Y."/>
            <person name="Maibeche M.T."/>
            <person name="Miller J.R."/>
            <person name="Montagne N."/>
            <person name="Perry T."/>
            <person name="Qu J."/>
            <person name="Song S.V."/>
            <person name="Sutton G.G."/>
            <person name="Vogel H."/>
            <person name="Walenz B.P."/>
            <person name="Xu W."/>
            <person name="Zhang H.J."/>
            <person name="Zou Z."/>
            <person name="Batterham P."/>
            <person name="Edwards O.R."/>
            <person name="Feyereisen R."/>
            <person name="Gibbs R.A."/>
            <person name="Heckel D.G."/>
            <person name="McGrath A."/>
            <person name="Robin C."/>
            <person name="Scherer S.E."/>
            <person name="Worley K.C."/>
            <person name="Wu Y.D."/>
        </authorList>
    </citation>
    <scope>NUCLEOTIDE SEQUENCE [LARGE SCALE GENOMIC DNA]</scope>
    <source>
        <strain evidence="10">Harm_GR_Male_#8</strain>
        <tissue evidence="10">Whole organism</tissue>
    </source>
</reference>
<dbReference type="SUPFAM" id="SSF48726">
    <property type="entry name" value="Immunoglobulin"/>
    <property type="match status" value="2"/>
</dbReference>
<dbReference type="Proteomes" id="UP000249218">
    <property type="component" value="Unassembled WGS sequence"/>
</dbReference>
<feature type="domain" description="Ig-like" evidence="9">
    <location>
        <begin position="733"/>
        <end position="811"/>
    </location>
</feature>
<dbReference type="InterPro" id="IPR007110">
    <property type="entry name" value="Ig-like_dom"/>
</dbReference>
<feature type="compositionally biased region" description="Pro residues" evidence="8">
    <location>
        <begin position="332"/>
        <end position="366"/>
    </location>
</feature>
<dbReference type="PANTHER" id="PTHR32178:SF6">
    <property type="entry name" value="IG-LIKE DOMAIN-CONTAINING PROTEIN"/>
    <property type="match status" value="1"/>
</dbReference>
<evidence type="ECO:0000256" key="2">
    <source>
        <dbReference type="ARBA" id="ARBA00008727"/>
    </source>
</evidence>
<evidence type="ECO:0000256" key="1">
    <source>
        <dbReference type="ARBA" id="ARBA00004479"/>
    </source>
</evidence>
<dbReference type="GO" id="GO:0016020">
    <property type="term" value="C:membrane"/>
    <property type="evidence" value="ECO:0007669"/>
    <property type="project" value="UniProtKB-SubCell"/>
</dbReference>
<gene>
    <name evidence="10" type="primary">HaOG204902</name>
    <name evidence="10" type="ORF">B5X24_HaOG204902</name>
</gene>
<feature type="compositionally biased region" description="Basic and acidic residues" evidence="8">
    <location>
        <begin position="557"/>
        <end position="568"/>
    </location>
</feature>
<evidence type="ECO:0000259" key="9">
    <source>
        <dbReference type="PROSITE" id="PS50835"/>
    </source>
</evidence>
<comment type="similarity">
    <text evidence="2">Belongs to the FAM187 family.</text>
</comment>
<dbReference type="InterPro" id="IPR039311">
    <property type="entry name" value="FAM187A/B"/>
</dbReference>
<organism evidence="10 11">
    <name type="scientific">Helicoverpa armigera</name>
    <name type="common">Cotton bollworm</name>
    <name type="synonym">Heliothis armigera</name>
    <dbReference type="NCBI Taxonomy" id="29058"/>
    <lineage>
        <taxon>Eukaryota</taxon>
        <taxon>Metazoa</taxon>
        <taxon>Ecdysozoa</taxon>
        <taxon>Arthropoda</taxon>
        <taxon>Hexapoda</taxon>
        <taxon>Insecta</taxon>
        <taxon>Pterygota</taxon>
        <taxon>Neoptera</taxon>
        <taxon>Endopterygota</taxon>
        <taxon>Lepidoptera</taxon>
        <taxon>Glossata</taxon>
        <taxon>Ditrysia</taxon>
        <taxon>Noctuoidea</taxon>
        <taxon>Noctuidae</taxon>
        <taxon>Heliothinae</taxon>
        <taxon>Helicoverpa</taxon>
    </lineage>
</organism>
<dbReference type="PROSITE" id="PS50835">
    <property type="entry name" value="IG_LIKE"/>
    <property type="match status" value="2"/>
</dbReference>
<proteinExistence type="inferred from homology"/>
<keyword evidence="4" id="KW-0732">Signal</keyword>
<dbReference type="InterPro" id="IPR036179">
    <property type="entry name" value="Ig-like_dom_sf"/>
</dbReference>
<keyword evidence="6" id="KW-0472">Membrane</keyword>
<evidence type="ECO:0000256" key="7">
    <source>
        <dbReference type="ARBA" id="ARBA00023180"/>
    </source>
</evidence>
<evidence type="ECO:0000256" key="6">
    <source>
        <dbReference type="ARBA" id="ARBA00023136"/>
    </source>
</evidence>
<comment type="subcellular location">
    <subcellularLocation>
        <location evidence="1">Membrane</location>
        <topology evidence="1">Single-pass type I membrane protein</topology>
    </subcellularLocation>
</comment>
<feature type="compositionally biased region" description="Pro residues" evidence="8">
    <location>
        <begin position="312"/>
        <end position="322"/>
    </location>
</feature>
<feature type="compositionally biased region" description="Basic residues" evidence="8">
    <location>
        <begin position="597"/>
        <end position="611"/>
    </location>
</feature>
<feature type="region of interest" description="Disordered" evidence="8">
    <location>
        <begin position="273"/>
        <end position="652"/>
    </location>
</feature>
<evidence type="ECO:0000313" key="11">
    <source>
        <dbReference type="Proteomes" id="UP000249218"/>
    </source>
</evidence>
<accession>A0A2W1BMB7</accession>
<evidence type="ECO:0000256" key="4">
    <source>
        <dbReference type="ARBA" id="ARBA00022729"/>
    </source>
</evidence>
<keyword evidence="3" id="KW-0812">Transmembrane</keyword>
<evidence type="ECO:0000256" key="8">
    <source>
        <dbReference type="SAM" id="MobiDB-lite"/>
    </source>
</evidence>
<sequence length="865" mass="96781">MSQVSFFIKRFSLIEQAFPSGGNRSKLLKLSHAWRAYYTCLARRLGTATKARMMPNVILMVFQGAVARLPCKLCSEPGRSSHVKWMYTRHPNNSFAEVETSDRMTVEHGTMTIYSVGQADEGVFWCMLGAGRAGLVILEITDTEPYTVVKPKTSRGPHAVAQEIYQGITLSTRWSRWSECSVCGKVGRRHRYGVCYVNLHRDLIASYEIDPNRTAHANTLVELDDKLIELFQAFPTGLPCRSQYLPKTLRDMKALQERPSEIMIGMCKVPCSSSPDVEIEETTKPKIKTWHTTKPRPKPGDTTKPSSKPGRPIKPSPKPGHPIKPTGKPGHPTKPSPKPGNPTKPSPKPGHPTKPSTKPSPKPGHPIKPTAKPGHPTKPSLKPGHPITAGPKPGQPIKPSPKPEHPIKPRPPGHPTKPSPKPGHTIKPTPIPGHPTKPSPKPGHPTKPCPKPGHPSKPSTKPSPKPGHPIKPTAKPGHLTKPNAKPGHTDDPWTKIEKADKPWPEFEDTDKPWPEIENSDKPWTETDNADNLRTETENADKLWPDPENADSLWPETAHTEKPWTEIKHTKNSSIRTEHTMRPSTKNEYTEVPWTKIQHSKKSRIKTKHTKCRNHEHTPKPCNIQSEKKPCTKIEPSEKPSTKKKHKPTEHTKSPYSIYLLIKHGKKTSTTTDPKMLSIEIELSTSVNNDYTEISSDVIEQTHKRIKRQEPSNMSDHNLEQCETVFFSMKDFLPKQPPMPVRNTIFAVFGERIALRCPGTTLRDVPIMWRRGTKALVPRDVDKGSGGRVHINSRDHLVFTSVYFRDENLYSCWERGRLAGSVQLVVRADGRARCRRPALLAAALAIALLLLHLTRPDPGADRPGYQ</sequence>
<dbReference type="EMBL" id="KZ149965">
    <property type="protein sequence ID" value="PZC76222.1"/>
    <property type="molecule type" value="Genomic_DNA"/>
</dbReference>
<keyword evidence="7" id="KW-0325">Glycoprotein</keyword>
<feature type="domain" description="Ig-like" evidence="9">
    <location>
        <begin position="63"/>
        <end position="126"/>
    </location>
</feature>
<feature type="compositionally biased region" description="Basic residues" evidence="8">
    <location>
        <begin position="285"/>
        <end position="297"/>
    </location>
</feature>
<keyword evidence="5" id="KW-1133">Transmembrane helix</keyword>
<feature type="compositionally biased region" description="Pro residues" evidence="8">
    <location>
        <begin position="409"/>
        <end position="421"/>
    </location>
</feature>
<keyword evidence="11" id="KW-1185">Reference proteome</keyword>
<dbReference type="PANTHER" id="PTHR32178">
    <property type="entry name" value="FAM187"/>
    <property type="match status" value="1"/>
</dbReference>
<feature type="compositionally biased region" description="Basic and acidic residues" evidence="8">
    <location>
        <begin position="487"/>
        <end position="544"/>
    </location>
</feature>
<evidence type="ECO:0000256" key="5">
    <source>
        <dbReference type="ARBA" id="ARBA00022989"/>
    </source>
</evidence>
<dbReference type="Gene3D" id="2.60.40.10">
    <property type="entry name" value="Immunoglobulins"/>
    <property type="match status" value="1"/>
</dbReference>
<dbReference type="OrthoDB" id="6434091at2759"/>
<evidence type="ECO:0000313" key="10">
    <source>
        <dbReference type="EMBL" id="PZC76222.1"/>
    </source>
</evidence>
<name>A0A2W1BMB7_HELAM</name>
<feature type="compositionally biased region" description="Basic and acidic residues" evidence="8">
    <location>
        <begin position="625"/>
        <end position="640"/>
    </location>
</feature>